<organism evidence="1 2">
    <name type="scientific">Pedobacter albus</name>
    <dbReference type="NCBI Taxonomy" id="3113905"/>
    <lineage>
        <taxon>Bacteria</taxon>
        <taxon>Pseudomonadati</taxon>
        <taxon>Bacteroidota</taxon>
        <taxon>Sphingobacteriia</taxon>
        <taxon>Sphingobacteriales</taxon>
        <taxon>Sphingobacteriaceae</taxon>
        <taxon>Pedobacter</taxon>
    </lineage>
</organism>
<dbReference type="Pfam" id="PF24716">
    <property type="entry name" value="WapI"/>
    <property type="match status" value="1"/>
</dbReference>
<keyword evidence="2" id="KW-1185">Reference proteome</keyword>
<dbReference type="InterPro" id="IPR056510">
    <property type="entry name" value="WapI"/>
</dbReference>
<sequence length="150" mass="17411">MEIHDLHFEISNSGNVVRLEPLERIMYNSDLDYDKNWIKTSIIIRGGRFSEQYMAIFLTRDFELLEAGLSKLYDNLKGATSFHDLEGYLKLDILGDGFGHFEVTVKACDEPGFYSSELMFRMEFDQTQIKAMTNQLRRIMDQFPVIGHLG</sequence>
<gene>
    <name evidence="1" type="ORF">VRU48_12515</name>
</gene>
<comment type="caution">
    <text evidence="1">The sequence shown here is derived from an EMBL/GenBank/DDBJ whole genome shotgun (WGS) entry which is preliminary data.</text>
</comment>
<dbReference type="EMBL" id="JAZDQT010000002">
    <property type="protein sequence ID" value="MEE1945936.1"/>
    <property type="molecule type" value="Genomic_DNA"/>
</dbReference>
<dbReference type="RefSeq" id="WP_330108254.1">
    <property type="nucleotide sequence ID" value="NZ_JAZDQT010000002.1"/>
</dbReference>
<dbReference type="Proteomes" id="UP001336835">
    <property type="component" value="Unassembled WGS sequence"/>
</dbReference>
<protein>
    <submittedName>
        <fullName evidence="1">Uncharacterized protein</fullName>
    </submittedName>
</protein>
<proteinExistence type="predicted"/>
<reference evidence="1 2" key="1">
    <citation type="submission" date="2024-01" db="EMBL/GenBank/DDBJ databases">
        <title>Pedobacter sp. nov., isolated from fresh soil.</title>
        <authorList>
            <person name="Le N.T.T."/>
        </authorList>
    </citation>
    <scope>NUCLEOTIDE SEQUENCE [LARGE SCALE GENOMIC DNA]</scope>
    <source>
        <strain evidence="1 2">KR3-3</strain>
    </source>
</reference>
<evidence type="ECO:0000313" key="1">
    <source>
        <dbReference type="EMBL" id="MEE1945936.1"/>
    </source>
</evidence>
<accession>A0ABU7I982</accession>
<evidence type="ECO:0000313" key="2">
    <source>
        <dbReference type="Proteomes" id="UP001336835"/>
    </source>
</evidence>
<name>A0ABU7I982_9SPHI</name>